<feature type="compositionally biased region" description="Acidic residues" evidence="1">
    <location>
        <begin position="77"/>
        <end position="86"/>
    </location>
</feature>
<evidence type="ECO:0000256" key="1">
    <source>
        <dbReference type="SAM" id="MobiDB-lite"/>
    </source>
</evidence>
<reference evidence="2" key="1">
    <citation type="submission" date="2014-12" db="EMBL/GenBank/DDBJ databases">
        <title>Insight into the proteome of Arion vulgaris.</title>
        <authorList>
            <person name="Aradska J."/>
            <person name="Bulat T."/>
            <person name="Smidak R."/>
            <person name="Sarate P."/>
            <person name="Gangsoo J."/>
            <person name="Sialana F."/>
            <person name="Bilban M."/>
            <person name="Lubec G."/>
        </authorList>
    </citation>
    <scope>NUCLEOTIDE SEQUENCE</scope>
    <source>
        <tissue evidence="2">Skin</tissue>
    </source>
</reference>
<evidence type="ECO:0000313" key="2">
    <source>
        <dbReference type="EMBL" id="CEK57364.1"/>
    </source>
</evidence>
<sequence length="86" mass="9340">GSKKSISKYGTDSSSSQQNGRIVKKELEKTSQTNVDSEMNSSTESISTLQFGQTGDVLSTINSEADQEVRETGPDIQDNESEMMTT</sequence>
<gene>
    <name evidence="2" type="primary">ORF29988</name>
</gene>
<accession>A0A0B6YMC3</accession>
<feature type="region of interest" description="Disordered" evidence="1">
    <location>
        <begin position="1"/>
        <end position="86"/>
    </location>
</feature>
<feature type="compositionally biased region" description="Polar residues" evidence="1">
    <location>
        <begin position="8"/>
        <end position="20"/>
    </location>
</feature>
<name>A0A0B6YMC3_9EUPU</name>
<feature type="compositionally biased region" description="Polar residues" evidence="1">
    <location>
        <begin position="30"/>
        <end position="64"/>
    </location>
</feature>
<organism evidence="2">
    <name type="scientific">Arion vulgaris</name>
    <dbReference type="NCBI Taxonomy" id="1028688"/>
    <lineage>
        <taxon>Eukaryota</taxon>
        <taxon>Metazoa</taxon>
        <taxon>Spiralia</taxon>
        <taxon>Lophotrochozoa</taxon>
        <taxon>Mollusca</taxon>
        <taxon>Gastropoda</taxon>
        <taxon>Heterobranchia</taxon>
        <taxon>Euthyneura</taxon>
        <taxon>Panpulmonata</taxon>
        <taxon>Eupulmonata</taxon>
        <taxon>Stylommatophora</taxon>
        <taxon>Helicina</taxon>
        <taxon>Arionoidea</taxon>
        <taxon>Arionidae</taxon>
        <taxon>Arion</taxon>
    </lineage>
</organism>
<feature type="non-terminal residue" evidence="2">
    <location>
        <position position="1"/>
    </location>
</feature>
<protein>
    <submittedName>
        <fullName evidence="2">Uncharacterized protein</fullName>
    </submittedName>
</protein>
<proteinExistence type="predicted"/>
<dbReference type="AlphaFoldDB" id="A0A0B6YMC3"/>
<feature type="non-terminal residue" evidence="2">
    <location>
        <position position="86"/>
    </location>
</feature>
<dbReference type="EMBL" id="HACG01010499">
    <property type="protein sequence ID" value="CEK57364.1"/>
    <property type="molecule type" value="Transcribed_RNA"/>
</dbReference>